<keyword evidence="2" id="KW-0479">Metal-binding</keyword>
<accession>A0A149Q3J2</accession>
<dbReference type="CDD" id="cd03109">
    <property type="entry name" value="DTBS"/>
    <property type="match status" value="1"/>
</dbReference>
<feature type="binding site" evidence="2">
    <location>
        <position position="274"/>
    </location>
    <ligand>
        <name>Mg(2+)</name>
        <dbReference type="ChEBI" id="CHEBI:18420"/>
    </ligand>
</feature>
<dbReference type="GO" id="GO:0009102">
    <property type="term" value="P:biotin biosynthetic process"/>
    <property type="evidence" value="ECO:0007669"/>
    <property type="project" value="UniProtKB-UniRule"/>
</dbReference>
<keyword evidence="2" id="KW-0460">Magnesium</keyword>
<comment type="cofactor">
    <cofactor evidence="2">
        <name>Mg(2+)</name>
        <dbReference type="ChEBI" id="CHEBI:18420"/>
    </cofactor>
</comment>
<dbReference type="PANTHER" id="PTHR43210">
    <property type="entry name" value="DETHIOBIOTIN SYNTHETASE"/>
    <property type="match status" value="1"/>
</dbReference>
<dbReference type="NCBIfam" id="TIGR00347">
    <property type="entry name" value="bioD"/>
    <property type="match status" value="1"/>
</dbReference>
<dbReference type="InterPro" id="IPR041698">
    <property type="entry name" value="Methyltransf_25"/>
</dbReference>
<dbReference type="SUPFAM" id="SSF52540">
    <property type="entry name" value="P-loop containing nucleoside triphosphate hydrolases"/>
    <property type="match status" value="1"/>
</dbReference>
<dbReference type="GO" id="GO:0004141">
    <property type="term" value="F:dethiobiotin synthase activity"/>
    <property type="evidence" value="ECO:0007669"/>
    <property type="project" value="UniProtKB-UniRule"/>
</dbReference>
<dbReference type="GO" id="GO:0005524">
    <property type="term" value="F:ATP binding"/>
    <property type="evidence" value="ECO:0007669"/>
    <property type="project" value="UniProtKB-UniRule"/>
</dbReference>
<dbReference type="PATRIC" id="fig|178900.5.peg.455"/>
<feature type="binding site" evidence="2">
    <location>
        <position position="294"/>
    </location>
    <ligand>
        <name>substrate</name>
    </ligand>
</feature>
<dbReference type="SUPFAM" id="SSF53335">
    <property type="entry name" value="S-adenosyl-L-methionine-dependent methyltransferases"/>
    <property type="match status" value="1"/>
</dbReference>
<dbReference type="Proteomes" id="UP000075473">
    <property type="component" value="Unassembled WGS sequence"/>
</dbReference>
<proteinExistence type="inferred from homology"/>
<comment type="catalytic activity">
    <reaction evidence="2">
        <text>(7R,8S)-7,8-diammoniononanoate + CO2 + ATP = (4R,5S)-dethiobiotin + ADP + phosphate + 3 H(+)</text>
        <dbReference type="Rhea" id="RHEA:15805"/>
        <dbReference type="ChEBI" id="CHEBI:15378"/>
        <dbReference type="ChEBI" id="CHEBI:16526"/>
        <dbReference type="ChEBI" id="CHEBI:30616"/>
        <dbReference type="ChEBI" id="CHEBI:43474"/>
        <dbReference type="ChEBI" id="CHEBI:149469"/>
        <dbReference type="ChEBI" id="CHEBI:149473"/>
        <dbReference type="ChEBI" id="CHEBI:456216"/>
        <dbReference type="EC" id="6.3.3.3"/>
    </reaction>
</comment>
<sequence>MTDRSAQARQARIQQSFDAAEGYDAAAVLQRVAARRLFDGLRARLAGRTPRRILEVGCGTGFLTHMLHEAWPEAELVATDVAPRMLERARKRVGEGVQFCVMDAARPDVAGAFDLICGNLVFQWLAEPAVALQTLADQLAPGGVIAVSTLLDGTFEEWRQACSAEGLVAATPDYPAARTVQGWLPGLCAGKWTTERCVQPFGNGLAFVKHLKDTGAAVPREDGKAFSPAELRRTLARFDQAGAMVTWHLAYGCFQKPQRAGVFITGTDTGVGKTLTSACLVHAWKAAYWKPLQSGLADEEGDTSTVIKLSGCLPEDCFPSAGAYQASLSPLAAARAEGAEIDPARLVLPLEDPQRPLVVEGAGGLMVPATDTLMMVDLAERWGLPVVLVARSGLGTLNHTLLSLEALRARGLAIAGVVLSGPLNPENSKTIQEKGQVRILAELPQQKTVTAEIVTALSCLIPSWDDVSEAMQGVQAGVSEKV</sequence>
<feature type="binding site" evidence="2">
    <location>
        <position position="360"/>
    </location>
    <ligand>
        <name>Mg(2+)</name>
        <dbReference type="ChEBI" id="CHEBI:18420"/>
    </ligand>
</feature>
<feature type="binding site" evidence="2">
    <location>
        <position position="302"/>
    </location>
    <ligand>
        <name>Mg(2+)</name>
        <dbReference type="ChEBI" id="CHEBI:18420"/>
    </ligand>
</feature>
<dbReference type="Gene3D" id="3.40.50.150">
    <property type="entry name" value="Vaccinia Virus protein VP39"/>
    <property type="match status" value="1"/>
</dbReference>
<keyword evidence="2" id="KW-0547">Nucleotide-binding</keyword>
<dbReference type="InterPro" id="IPR027417">
    <property type="entry name" value="P-loop_NTPase"/>
</dbReference>
<feature type="active site" evidence="2">
    <location>
        <position position="290"/>
    </location>
</feature>
<dbReference type="InterPro" id="IPR029063">
    <property type="entry name" value="SAM-dependent_MTases_sf"/>
</dbReference>
<dbReference type="UniPathway" id="UPA00078">
    <property type="reaction ID" value="UER00161"/>
</dbReference>
<feature type="binding site" evidence="2">
    <location>
        <begin position="270"/>
        <end position="275"/>
    </location>
    <ligand>
        <name>ATP</name>
        <dbReference type="ChEBI" id="CHEBI:30616"/>
    </ligand>
</feature>
<dbReference type="EMBL" id="LHZA01000157">
    <property type="protein sequence ID" value="KXU91737.1"/>
    <property type="molecule type" value="Genomic_DNA"/>
</dbReference>
<organism evidence="4 5">
    <name type="scientific">Acetobacter cerevisiae</name>
    <dbReference type="NCBI Taxonomy" id="178900"/>
    <lineage>
        <taxon>Bacteria</taxon>
        <taxon>Pseudomonadati</taxon>
        <taxon>Pseudomonadota</taxon>
        <taxon>Alphaproteobacteria</taxon>
        <taxon>Acetobacterales</taxon>
        <taxon>Acetobacteraceae</taxon>
        <taxon>Acetobacter</taxon>
    </lineage>
</organism>
<gene>
    <name evidence="2" type="primary">bioD</name>
    <name evidence="4" type="ORF">AD928_13525</name>
</gene>
<dbReference type="AlphaFoldDB" id="A0A149Q3J2"/>
<dbReference type="GO" id="GO:0005737">
    <property type="term" value="C:cytoplasm"/>
    <property type="evidence" value="ECO:0007669"/>
    <property type="project" value="UniProtKB-SubCell"/>
</dbReference>
<reference evidence="4 5" key="1">
    <citation type="submission" date="2015-06" db="EMBL/GenBank/DDBJ databases">
        <title>Improved classification and identification of acetic acid bacteria using matrix-assisted laser desorption/ionization time-of-flight mass spectrometry; Gluconobacter nephelii and Gluconobacter uchimurae are later heterotypic synonyms of Gluconobacter japonicus and Gluconobacter oxydans, respectively.</title>
        <authorList>
            <person name="Li L."/>
            <person name="Cleenwerck I."/>
            <person name="De Vuyst L."/>
            <person name="Vandamme P."/>
        </authorList>
    </citation>
    <scope>NUCLEOTIDE SEQUENCE [LARGE SCALE GENOMIC DNA]</scope>
    <source>
        <strain evidence="4 5">LMG 1625</strain>
    </source>
</reference>
<feature type="binding site" evidence="2">
    <location>
        <position position="445"/>
    </location>
    <ligand>
        <name>ATP</name>
        <dbReference type="ChEBI" id="CHEBI:30616"/>
    </ligand>
</feature>
<feature type="binding site" evidence="2">
    <location>
        <position position="302"/>
    </location>
    <ligand>
        <name>ATP</name>
        <dbReference type="ChEBI" id="CHEBI:30616"/>
    </ligand>
</feature>
<keyword evidence="2" id="KW-0436">Ligase</keyword>
<comment type="subcellular location">
    <subcellularLocation>
        <location evidence="2">Cytoplasm</location>
    </subcellularLocation>
</comment>
<evidence type="ECO:0000313" key="4">
    <source>
        <dbReference type="EMBL" id="KXU91737.1"/>
    </source>
</evidence>
<dbReference type="Pfam" id="PF13500">
    <property type="entry name" value="AAA_26"/>
    <property type="match status" value="1"/>
</dbReference>
<dbReference type="Gene3D" id="3.40.50.300">
    <property type="entry name" value="P-loop containing nucleotide triphosphate hydrolases"/>
    <property type="match status" value="1"/>
</dbReference>
<name>A0A149Q3J2_9PROT</name>
<protein>
    <recommendedName>
        <fullName evidence="2">ATP-dependent dethiobiotin synthetase BioD</fullName>
        <ecNumber evidence="2">6.3.3.3</ecNumber>
    </recommendedName>
    <alternativeName>
        <fullName evidence="2">DTB synthetase</fullName>
        <shortName evidence="2">DTBS</shortName>
    </alternativeName>
    <alternativeName>
        <fullName evidence="2">Dethiobiotin synthase</fullName>
    </alternativeName>
</protein>
<keyword evidence="2" id="KW-0067">ATP-binding</keyword>
<evidence type="ECO:0000256" key="1">
    <source>
        <dbReference type="ARBA" id="ARBA00022756"/>
    </source>
</evidence>
<comment type="function">
    <text evidence="2">Catalyzes a mechanistically unusual reaction, the ATP-dependent insertion of CO2 between the N7 and N8 nitrogen atoms of 7,8-diaminopelargonic acid (DAPA, also called 7,8-diammoniononanoate) to form a ureido ring.</text>
</comment>
<dbReference type="Pfam" id="PF13649">
    <property type="entry name" value="Methyltransf_25"/>
    <property type="match status" value="1"/>
</dbReference>
<keyword evidence="1 2" id="KW-0093">Biotin biosynthesis</keyword>
<comment type="pathway">
    <text evidence="2">Cofactor biosynthesis; biotin biosynthesis; biotin from 7,8-diaminononanoate: step 1/2.</text>
</comment>
<evidence type="ECO:0000256" key="2">
    <source>
        <dbReference type="HAMAP-Rule" id="MF_00336"/>
    </source>
</evidence>
<comment type="caution">
    <text evidence="4">The sequence shown here is derived from an EMBL/GenBank/DDBJ whole genome shotgun (WGS) entry which is preliminary data.</text>
</comment>
<comment type="caution">
    <text evidence="2">Lacks conserved residue(s) required for the propagation of feature annotation.</text>
</comment>
<dbReference type="EC" id="6.3.3.3" evidence="2"/>
<dbReference type="CDD" id="cd02440">
    <property type="entry name" value="AdoMet_MTases"/>
    <property type="match status" value="1"/>
</dbReference>
<comment type="similarity">
    <text evidence="2">Belongs to the dethiobiotin synthetase family.</text>
</comment>
<dbReference type="RefSeq" id="WP_062251065.1">
    <property type="nucleotide sequence ID" value="NZ_LHZA01000157.1"/>
</dbReference>
<dbReference type="PANTHER" id="PTHR43210:SF5">
    <property type="entry name" value="DETHIOBIOTIN SYNTHETASE"/>
    <property type="match status" value="1"/>
</dbReference>
<dbReference type="HAMAP" id="MF_00336">
    <property type="entry name" value="BioD"/>
    <property type="match status" value="1"/>
</dbReference>
<dbReference type="InterPro" id="IPR004472">
    <property type="entry name" value="DTB_synth_BioD"/>
</dbReference>
<comment type="subunit">
    <text evidence="2">Homodimer.</text>
</comment>
<dbReference type="GO" id="GO:0000287">
    <property type="term" value="F:magnesium ion binding"/>
    <property type="evidence" value="ECO:0007669"/>
    <property type="project" value="UniProtKB-UniRule"/>
</dbReference>
<feature type="binding site" evidence="2">
    <location>
        <begin position="360"/>
        <end position="363"/>
    </location>
    <ligand>
        <name>ATP</name>
        <dbReference type="ChEBI" id="CHEBI:30616"/>
    </ligand>
</feature>
<feature type="domain" description="Methyltransferase" evidence="3">
    <location>
        <begin position="53"/>
        <end position="143"/>
    </location>
</feature>
<evidence type="ECO:0000313" key="5">
    <source>
        <dbReference type="Proteomes" id="UP000075473"/>
    </source>
</evidence>
<keyword evidence="2" id="KW-0963">Cytoplasm</keyword>
<evidence type="ECO:0000259" key="3">
    <source>
        <dbReference type="Pfam" id="PF13649"/>
    </source>
</evidence>